<evidence type="ECO:0000256" key="3">
    <source>
        <dbReference type="ARBA" id="ARBA00023125"/>
    </source>
</evidence>
<proteinExistence type="predicted"/>
<dbReference type="GO" id="GO:0003677">
    <property type="term" value="F:DNA binding"/>
    <property type="evidence" value="ECO:0007669"/>
    <property type="project" value="UniProtKB-KW"/>
</dbReference>
<reference evidence="7 8" key="1">
    <citation type="submission" date="2020-01" db="EMBL/GenBank/DDBJ databases">
        <title>Genome sequence of Arachis hypogaea, cultivar Shitouqi.</title>
        <authorList>
            <person name="Zhuang W."/>
            <person name="Chen H."/>
            <person name="Varshney R."/>
            <person name="Wang D."/>
            <person name="Ming R."/>
        </authorList>
    </citation>
    <scope>NUCLEOTIDE SEQUENCE [LARGE SCALE GENOMIC DNA]</scope>
    <source>
        <tissue evidence="7">Young leaf</tissue>
    </source>
</reference>
<keyword evidence="4" id="KW-0804">Transcription</keyword>
<keyword evidence="5" id="KW-0539">Nucleus</keyword>
<name>A0A6B9VAV2_ARAHY</name>
<evidence type="ECO:0000256" key="1">
    <source>
        <dbReference type="ARBA" id="ARBA00004123"/>
    </source>
</evidence>
<gene>
    <name evidence="7" type="ORF">DS421_19g666090</name>
</gene>
<sequence length="278" mass="31685">MFYVIDELDNCLLLELRKNNDQLLITDTSFEQIRSFYFINRGASVQFRYVGFGIFFISLWHQDNQPIQIYLDSDSYVPEVMDPETLDNVSIVFHIKYTRINEDSSPDVMVLSGSKPSHDEFSSDNDENNDEDGTREGDNTHNPIDLCGGSSLSMEVNEQSNEINELSDHGFTPEVYYQKTITASDMGQSRLYLASKFAAYLKLSGDDSIWTITGPGSNVEKNVFFFHLLKSGGRGGEWKFGVGWNECSRVYNLKEGDNITLKLDSLPNRRIELSIQRC</sequence>
<organism evidence="7 8">
    <name type="scientific">Arachis hypogaea</name>
    <name type="common">Peanut</name>
    <dbReference type="NCBI Taxonomy" id="3818"/>
    <lineage>
        <taxon>Eukaryota</taxon>
        <taxon>Viridiplantae</taxon>
        <taxon>Streptophyta</taxon>
        <taxon>Embryophyta</taxon>
        <taxon>Tracheophyta</taxon>
        <taxon>Spermatophyta</taxon>
        <taxon>Magnoliopsida</taxon>
        <taxon>eudicotyledons</taxon>
        <taxon>Gunneridae</taxon>
        <taxon>Pentapetalae</taxon>
        <taxon>rosids</taxon>
        <taxon>fabids</taxon>
        <taxon>Fabales</taxon>
        <taxon>Fabaceae</taxon>
        <taxon>Papilionoideae</taxon>
        <taxon>50 kb inversion clade</taxon>
        <taxon>dalbergioids sensu lato</taxon>
        <taxon>Dalbergieae</taxon>
        <taxon>Pterocarpus clade</taxon>
        <taxon>Arachis</taxon>
    </lineage>
</organism>
<evidence type="ECO:0000313" key="8">
    <source>
        <dbReference type="Proteomes" id="UP000464620"/>
    </source>
</evidence>
<dbReference type="CDD" id="cd10017">
    <property type="entry name" value="B3_DNA"/>
    <property type="match status" value="1"/>
</dbReference>
<dbReference type="InterPro" id="IPR003340">
    <property type="entry name" value="B3_DNA-bd"/>
</dbReference>
<protein>
    <submittedName>
        <fullName evidence="7">Uncharacterized protein</fullName>
    </submittedName>
</protein>
<keyword evidence="3" id="KW-0238">DNA-binding</keyword>
<accession>A0A6B9VAV2</accession>
<dbReference type="InterPro" id="IPR015300">
    <property type="entry name" value="DNA-bd_pseudobarrel_sf"/>
</dbReference>
<evidence type="ECO:0000256" key="5">
    <source>
        <dbReference type="ARBA" id="ARBA00023242"/>
    </source>
</evidence>
<evidence type="ECO:0000256" key="2">
    <source>
        <dbReference type="ARBA" id="ARBA00023015"/>
    </source>
</evidence>
<feature type="compositionally biased region" description="Acidic residues" evidence="6">
    <location>
        <begin position="122"/>
        <end position="131"/>
    </location>
</feature>
<evidence type="ECO:0000256" key="4">
    <source>
        <dbReference type="ARBA" id="ARBA00023163"/>
    </source>
</evidence>
<dbReference type="EMBL" id="CP031001">
    <property type="protein sequence ID" value="QHN78976.1"/>
    <property type="molecule type" value="Genomic_DNA"/>
</dbReference>
<evidence type="ECO:0000313" key="7">
    <source>
        <dbReference type="EMBL" id="QHN78976.1"/>
    </source>
</evidence>
<evidence type="ECO:0000256" key="6">
    <source>
        <dbReference type="SAM" id="MobiDB-lite"/>
    </source>
</evidence>
<feature type="region of interest" description="Disordered" evidence="6">
    <location>
        <begin position="107"/>
        <end position="146"/>
    </location>
</feature>
<dbReference type="Gene3D" id="2.40.330.10">
    <property type="entry name" value="DNA-binding pseudobarrel domain"/>
    <property type="match status" value="1"/>
</dbReference>
<comment type="subcellular location">
    <subcellularLocation>
        <location evidence="1">Nucleus</location>
    </subcellularLocation>
</comment>
<dbReference type="GO" id="GO:0005634">
    <property type="term" value="C:nucleus"/>
    <property type="evidence" value="ECO:0007669"/>
    <property type="project" value="UniProtKB-SubCell"/>
</dbReference>
<dbReference type="SUPFAM" id="SSF101936">
    <property type="entry name" value="DNA-binding pseudobarrel domain"/>
    <property type="match status" value="1"/>
</dbReference>
<dbReference type="Proteomes" id="UP000464620">
    <property type="component" value="Chromosome B09"/>
</dbReference>
<keyword evidence="2" id="KW-0805">Transcription regulation</keyword>
<dbReference type="AlphaFoldDB" id="A0A6B9VAV2"/>